<evidence type="ECO:0000313" key="2">
    <source>
        <dbReference type="EMBL" id="CAB4156899.1"/>
    </source>
</evidence>
<evidence type="ECO:0000313" key="1">
    <source>
        <dbReference type="EMBL" id="CAB4139872.1"/>
    </source>
</evidence>
<name>A0A6J5M177_9CAUD</name>
<protein>
    <submittedName>
        <fullName evidence="1">Uncharacterized protein</fullName>
    </submittedName>
</protein>
<accession>A0A6J5M177</accession>
<sequence length="52" mass="5924">MEYEVRLVVTYKGDEVDESIIQALEDAGIKVDFMSIIDASGEFHPEFMRVEA</sequence>
<reference evidence="1" key="1">
    <citation type="submission" date="2020-04" db="EMBL/GenBank/DDBJ databases">
        <authorList>
            <person name="Chiriac C."/>
            <person name="Salcher M."/>
            <person name="Ghai R."/>
            <person name="Kavagutti S V."/>
        </authorList>
    </citation>
    <scope>NUCLEOTIDE SEQUENCE</scope>
</reference>
<proteinExistence type="predicted"/>
<organism evidence="1">
    <name type="scientific">uncultured Caudovirales phage</name>
    <dbReference type="NCBI Taxonomy" id="2100421"/>
    <lineage>
        <taxon>Viruses</taxon>
        <taxon>Duplodnaviria</taxon>
        <taxon>Heunggongvirae</taxon>
        <taxon>Uroviricota</taxon>
        <taxon>Caudoviricetes</taxon>
        <taxon>Peduoviridae</taxon>
        <taxon>Maltschvirus</taxon>
        <taxon>Maltschvirus maltsch</taxon>
    </lineage>
</organism>
<dbReference type="EMBL" id="LR796366">
    <property type="protein sequence ID" value="CAB4139872.1"/>
    <property type="molecule type" value="Genomic_DNA"/>
</dbReference>
<gene>
    <name evidence="1" type="ORF">UFOVP355_27</name>
    <name evidence="2" type="ORF">UFOVP677_27</name>
</gene>
<dbReference type="EMBL" id="LR796647">
    <property type="protein sequence ID" value="CAB4156899.1"/>
    <property type="molecule type" value="Genomic_DNA"/>
</dbReference>